<keyword evidence="2" id="KW-1185">Reference proteome</keyword>
<protein>
    <recommendedName>
        <fullName evidence="3">DAGKc domain-containing protein</fullName>
    </recommendedName>
</protein>
<dbReference type="Proteomes" id="UP001156441">
    <property type="component" value="Unassembled WGS sequence"/>
</dbReference>
<reference evidence="1 2" key="1">
    <citation type="submission" date="2021-02" db="EMBL/GenBank/DDBJ databases">
        <title>Actinophytocola xerophila sp. nov., isolated from soil of cotton cropping field.</title>
        <authorList>
            <person name="Huang R."/>
            <person name="Chen X."/>
            <person name="Ge X."/>
            <person name="Liu W."/>
        </authorList>
    </citation>
    <scope>NUCLEOTIDE SEQUENCE [LARGE SCALE GENOMIC DNA]</scope>
    <source>
        <strain evidence="1 2">S1-96</strain>
    </source>
</reference>
<evidence type="ECO:0000313" key="2">
    <source>
        <dbReference type="Proteomes" id="UP001156441"/>
    </source>
</evidence>
<sequence>MGALILGCGPAVTSPDWRKLASASGSDAVEIPTTPGKSDIDALIKAGTSGDVLVHGSDADLAAVVLRLLRLDRLDVTVGYVPVSASSPVARVWGLPADRVGAALDGAAGTVPLIRDDAGGVLLGLGVLAPVHGTVLCDDATPLRGTAERVEVTPDPGAGLAVTVVRKGLLRRRSSTVSGRAVQFGGEQPVTPVRDGVRHPRPMNRWTWYRHTDDLRIRR</sequence>
<name>A0ABT2JE30_9PSEU</name>
<gene>
    <name evidence="1" type="ORF">JT362_23085</name>
</gene>
<dbReference type="EMBL" id="JAFFZE010000016">
    <property type="protein sequence ID" value="MCT2586008.1"/>
    <property type="molecule type" value="Genomic_DNA"/>
</dbReference>
<proteinExistence type="predicted"/>
<comment type="caution">
    <text evidence="1">The sequence shown here is derived from an EMBL/GenBank/DDBJ whole genome shotgun (WGS) entry which is preliminary data.</text>
</comment>
<accession>A0ABT2JE30</accession>
<evidence type="ECO:0008006" key="3">
    <source>
        <dbReference type="Google" id="ProtNLM"/>
    </source>
</evidence>
<dbReference type="RefSeq" id="WP_260193766.1">
    <property type="nucleotide sequence ID" value="NZ_JAFFZE010000016.1"/>
</dbReference>
<organism evidence="1 2">
    <name type="scientific">Actinophytocola gossypii</name>
    <dbReference type="NCBI Taxonomy" id="2812003"/>
    <lineage>
        <taxon>Bacteria</taxon>
        <taxon>Bacillati</taxon>
        <taxon>Actinomycetota</taxon>
        <taxon>Actinomycetes</taxon>
        <taxon>Pseudonocardiales</taxon>
        <taxon>Pseudonocardiaceae</taxon>
    </lineage>
</organism>
<evidence type="ECO:0000313" key="1">
    <source>
        <dbReference type="EMBL" id="MCT2586008.1"/>
    </source>
</evidence>